<keyword evidence="4 6" id="KW-0479">Metal-binding</keyword>
<protein>
    <recommendedName>
        <fullName evidence="9">RING-type domain-containing protein</fullName>
    </recommendedName>
</protein>
<evidence type="ECO:0000256" key="1">
    <source>
        <dbReference type="ARBA" id="ARBA00009422"/>
    </source>
</evidence>
<dbReference type="GeneID" id="6751685"/>
<name>B3RS88_TRIAD</name>
<dbReference type="InterPro" id="IPR045111">
    <property type="entry name" value="Vps41/Vps8"/>
</dbReference>
<dbReference type="InParanoid" id="B3RS88"/>
<keyword evidence="4 6" id="KW-0863">Zinc-finger</keyword>
<feature type="region of interest" description="Disordered" evidence="8">
    <location>
        <begin position="1"/>
        <end position="20"/>
    </location>
</feature>
<dbReference type="GO" id="GO:0006623">
    <property type="term" value="P:protein targeting to vacuole"/>
    <property type="evidence" value="ECO:0000318"/>
    <property type="project" value="GO_Central"/>
</dbReference>
<dbReference type="PhylomeDB" id="B3RS88"/>
<dbReference type="InterPro" id="IPR001680">
    <property type="entry name" value="WD40_rpt"/>
</dbReference>
<evidence type="ECO:0000256" key="4">
    <source>
        <dbReference type="ARBA" id="ARBA00022771"/>
    </source>
</evidence>
<feature type="repeat" description="WD" evidence="7">
    <location>
        <begin position="235"/>
        <end position="276"/>
    </location>
</feature>
<dbReference type="eggNOG" id="KOG2079">
    <property type="taxonomic scope" value="Eukaryota"/>
</dbReference>
<dbReference type="SMART" id="SM00184">
    <property type="entry name" value="RING"/>
    <property type="match status" value="1"/>
</dbReference>
<dbReference type="GO" id="GO:0005770">
    <property type="term" value="C:late endosome"/>
    <property type="evidence" value="ECO:0000318"/>
    <property type="project" value="GO_Central"/>
</dbReference>
<keyword evidence="2 7" id="KW-0853">WD repeat</keyword>
<dbReference type="PROSITE" id="PS50089">
    <property type="entry name" value="ZF_RING_2"/>
    <property type="match status" value="1"/>
</dbReference>
<dbReference type="GO" id="GO:0034058">
    <property type="term" value="P:endosomal vesicle fusion"/>
    <property type="evidence" value="ECO:0000318"/>
    <property type="project" value="GO_Central"/>
</dbReference>
<feature type="region of interest" description="Disordered" evidence="8">
    <location>
        <begin position="137"/>
        <end position="167"/>
    </location>
</feature>
<reference evidence="10 11" key="1">
    <citation type="journal article" date="2008" name="Nature">
        <title>The Trichoplax genome and the nature of placozoans.</title>
        <authorList>
            <person name="Srivastava M."/>
            <person name="Begovic E."/>
            <person name="Chapman J."/>
            <person name="Putnam N.H."/>
            <person name="Hellsten U."/>
            <person name="Kawashima T."/>
            <person name="Kuo A."/>
            <person name="Mitros T."/>
            <person name="Salamov A."/>
            <person name="Carpenter M.L."/>
            <person name="Signorovitch A.Y."/>
            <person name="Moreno M.A."/>
            <person name="Kamm K."/>
            <person name="Grimwood J."/>
            <person name="Schmutz J."/>
            <person name="Shapiro H."/>
            <person name="Grigoriev I.V."/>
            <person name="Buss L.W."/>
            <person name="Schierwater B."/>
            <person name="Dellaporta S.L."/>
            <person name="Rokhsar D.S."/>
        </authorList>
    </citation>
    <scope>NUCLEOTIDE SEQUENCE [LARGE SCALE GENOMIC DNA]</scope>
    <source>
        <strain evidence="10 11">Grell-BS-1999</strain>
    </source>
</reference>
<dbReference type="PROSITE" id="PS50294">
    <property type="entry name" value="WD_REPEATS_REGION"/>
    <property type="match status" value="1"/>
</dbReference>
<organism evidence="10 11">
    <name type="scientific">Trichoplax adhaerens</name>
    <name type="common">Trichoplax reptans</name>
    <dbReference type="NCBI Taxonomy" id="10228"/>
    <lineage>
        <taxon>Eukaryota</taxon>
        <taxon>Metazoa</taxon>
        <taxon>Placozoa</taxon>
        <taxon>Uniplacotomia</taxon>
        <taxon>Trichoplacea</taxon>
        <taxon>Trichoplacidae</taxon>
        <taxon>Trichoplax</taxon>
    </lineage>
</organism>
<dbReference type="PROSITE" id="PS00678">
    <property type="entry name" value="WD_REPEATS_1"/>
    <property type="match status" value="1"/>
</dbReference>
<accession>B3RS88</accession>
<keyword evidence="5" id="KW-0862">Zinc</keyword>
<dbReference type="SUPFAM" id="SSF50978">
    <property type="entry name" value="WD40 repeat-like"/>
    <property type="match status" value="1"/>
</dbReference>
<dbReference type="InterPro" id="IPR025941">
    <property type="entry name" value="Vps8_central_dom"/>
</dbReference>
<dbReference type="Pfam" id="PF12816">
    <property type="entry name" value="TPR_Vps8"/>
    <property type="match status" value="1"/>
</dbReference>
<evidence type="ECO:0000256" key="2">
    <source>
        <dbReference type="ARBA" id="ARBA00022574"/>
    </source>
</evidence>
<dbReference type="InterPro" id="IPR036322">
    <property type="entry name" value="WD40_repeat_dom_sf"/>
</dbReference>
<dbReference type="InterPro" id="IPR019775">
    <property type="entry name" value="WD40_repeat_CS"/>
</dbReference>
<dbReference type="EMBL" id="DS985243">
    <property type="protein sequence ID" value="EDV27012.1"/>
    <property type="molecule type" value="Genomic_DNA"/>
</dbReference>
<dbReference type="PANTHER" id="PTHR12616:SF8">
    <property type="entry name" value="VACUOLAR PROTEIN SORTING-ASSOCIATED PROTEIN 8 HOMOLOG"/>
    <property type="match status" value="1"/>
</dbReference>
<dbReference type="InterPro" id="IPR013083">
    <property type="entry name" value="Znf_RING/FYVE/PHD"/>
</dbReference>
<evidence type="ECO:0000256" key="5">
    <source>
        <dbReference type="ARBA" id="ARBA00022833"/>
    </source>
</evidence>
<comment type="similarity">
    <text evidence="1">Belongs to the VPS8 family.</text>
</comment>
<dbReference type="KEGG" id="tad:TRIADDRAFT_54511"/>
<dbReference type="Gene3D" id="2.130.10.10">
    <property type="entry name" value="YVTN repeat-like/Quinoprotein amine dehydrogenase"/>
    <property type="match status" value="1"/>
</dbReference>
<dbReference type="CTD" id="6751685"/>
<feature type="domain" description="RING-type" evidence="9">
    <location>
        <begin position="1148"/>
        <end position="1194"/>
    </location>
</feature>
<dbReference type="InterPro" id="IPR001841">
    <property type="entry name" value="Znf_RING"/>
</dbReference>
<keyword evidence="11" id="KW-1185">Reference proteome</keyword>
<dbReference type="RefSeq" id="XP_002111008.1">
    <property type="nucleotide sequence ID" value="XM_002110972.1"/>
</dbReference>
<dbReference type="STRING" id="10228.B3RS88"/>
<proteinExistence type="inferred from homology"/>
<dbReference type="PROSITE" id="PS50082">
    <property type="entry name" value="WD_REPEATS_2"/>
    <property type="match status" value="1"/>
</dbReference>
<evidence type="ECO:0000313" key="11">
    <source>
        <dbReference type="Proteomes" id="UP000009022"/>
    </source>
</evidence>
<dbReference type="GO" id="GO:0030897">
    <property type="term" value="C:HOPS complex"/>
    <property type="evidence" value="ECO:0000318"/>
    <property type="project" value="GO_Central"/>
</dbReference>
<evidence type="ECO:0000259" key="9">
    <source>
        <dbReference type="PROSITE" id="PS50089"/>
    </source>
</evidence>
<dbReference type="HOGENOM" id="CLU_000917_1_2_1"/>
<dbReference type="SUPFAM" id="SSF57850">
    <property type="entry name" value="RING/U-box"/>
    <property type="match status" value="1"/>
</dbReference>
<keyword evidence="3" id="KW-0677">Repeat</keyword>
<dbReference type="SMART" id="SM00320">
    <property type="entry name" value="WD40"/>
    <property type="match status" value="1"/>
</dbReference>
<dbReference type="OMA" id="NQLFFHQ"/>
<feature type="compositionally biased region" description="Polar residues" evidence="8">
    <location>
        <begin position="139"/>
        <end position="159"/>
    </location>
</feature>
<dbReference type="Gene3D" id="3.30.40.10">
    <property type="entry name" value="Zinc/RING finger domain, C3HC4 (zinc finger)"/>
    <property type="match status" value="1"/>
</dbReference>
<dbReference type="OrthoDB" id="289913at2759"/>
<evidence type="ECO:0000256" key="7">
    <source>
        <dbReference type="PROSITE-ProRule" id="PRU00221"/>
    </source>
</evidence>
<dbReference type="Pfam" id="PF23410">
    <property type="entry name" value="Beta-prop_VPS8"/>
    <property type="match status" value="1"/>
</dbReference>
<dbReference type="GO" id="GO:0008270">
    <property type="term" value="F:zinc ion binding"/>
    <property type="evidence" value="ECO:0007669"/>
    <property type="project" value="UniProtKB-KW"/>
</dbReference>
<evidence type="ECO:0000313" key="10">
    <source>
        <dbReference type="EMBL" id="EDV27012.1"/>
    </source>
</evidence>
<evidence type="ECO:0000256" key="8">
    <source>
        <dbReference type="SAM" id="MobiDB-lite"/>
    </source>
</evidence>
<dbReference type="InterPro" id="IPR015943">
    <property type="entry name" value="WD40/YVTN_repeat-like_dom_sf"/>
</dbReference>
<dbReference type="Proteomes" id="UP000009022">
    <property type="component" value="Unassembled WGS sequence"/>
</dbReference>
<evidence type="ECO:0000256" key="6">
    <source>
        <dbReference type="PROSITE-ProRule" id="PRU00175"/>
    </source>
</evidence>
<sequence length="1303" mass="147273">MTALPDFSQDYFNSEEELQTADEILQESNEADPFLIDLENDVASLAISAGGTTTTTYDPASDLTSLLEADDDIPEDFESDLQQVDNLPSLDSILQAPDDFEAELPAMQDLPTLDSILNESVDDPFLTDELGFDIRSETSDNQSAKSGHSNSESGASTSAAPFDSRRRHKSHGKKLLVKHDVSGSIVKVSKLQTLTAQICKKSALSSLVAIGTMNGLTLVFDLRENLKHVLGGKKSAIHLGSVTAVDFNTDGSRLLTGYQNGQIFMWDTQKGEIIRNLTSAHPPLTVLQLKVDSIYYYYCFTDDPTLAIFSDASGSAYTLSFTRKMGIRGYNKRIIVDGSDATVCSLEPLHIEEKRKNHRASNLQIVAMTTLLRIVFVALKPEPKVLLTIPIKANEDDIPALSWQFSLIKTDGNSEVMEPVLAVGRGQMIVFYQWMTPHLLVIVDVNRKARVIYIKSEEQLEIIDTAAIELVTPSYLRSSTSVEGISERLIACHRRAFFSTVVSFRGEIALAGTKAIYVLRLRTWKERIDYFVELNKYSEALAQALAFYDDRAKCTIGLPSNDEQRQAIIADEIIKLLSQFVDSALQFIHQETVEGTDTELYFAVEYYQNREMLDRVEQCILHLQVTSMDFHQIVNLCWTYGLYDAIIYVYAQGLKDYMTPVEELYKIIRNKLNSGVPILTERKSYPRFRTFLKFDSREFLNVLALAFEDEDFGINESGFVAIDGRQLVIDILLEVMLEPTQSNVEEIRNLFTFIARQVAKPQSNIIISSHLIDQVLEYLCNAMDKTRMEERQQVCQVIYEQKGQLANVLSCYWRDDSRKDLVFDYINGFLQDEKIIEFDRVEMKKIVLAHIEDLLSVDNIAAARLLAVDFKIDLPTLMIQLMGESKVLFSLLDGIYNGNTGVLATKSDIVSDPESHEKYIELLCRYNPGDVYPHLKAIEGYRPEVALKICRQFKVMNATAYLLELIGEIEEAFHLIIKDFNEKFSELTKACRVGNLSRENMDQSITQTESMLHAIVKFCKRGSNKIVQARREAIWFELLDVVLVPQAIKENFSQDSIEVFMNMANIVLNNMMGFISIPQVLRKIMMDSSYNSKFGDIKSLILGLLDTYIYEETLLTSTIKLLSQDLYTSLRSFEVNNKKGIQPGRFFCEICRRTLLSDKERLDDEAAVFNCGHMFHIKCLEISLPSRQFVCILCAGIRSTSTGSISLSRQQSTTNSVGFESNSKRSSKSLGLAEAFHNTVDNQKLKKYEHFIRTTKTSSKIAMLAELSKARDGVESFSDESRLISEDFKLKSMPQGSFDLSRC</sequence>
<dbReference type="PANTHER" id="PTHR12616">
    <property type="entry name" value="VACUOLAR PROTEIN SORTING VPS41"/>
    <property type="match status" value="1"/>
</dbReference>
<gene>
    <name evidence="10" type="ORF">TRIADDRAFT_54511</name>
</gene>
<evidence type="ECO:0000256" key="3">
    <source>
        <dbReference type="ARBA" id="ARBA00022737"/>
    </source>
</evidence>